<accession>A0AAV2BU17</accession>
<gene>
    <name evidence="1" type="ORF">LARSCL_LOCUS21176</name>
</gene>
<name>A0AAV2BU17_9ARAC</name>
<evidence type="ECO:0000313" key="2">
    <source>
        <dbReference type="Proteomes" id="UP001497382"/>
    </source>
</evidence>
<dbReference type="EMBL" id="CAXIEN010000486">
    <property type="protein sequence ID" value="CAL1299144.1"/>
    <property type="molecule type" value="Genomic_DNA"/>
</dbReference>
<dbReference type="AlphaFoldDB" id="A0AAV2BU17"/>
<organism evidence="1 2">
    <name type="scientific">Larinioides sclopetarius</name>
    <dbReference type="NCBI Taxonomy" id="280406"/>
    <lineage>
        <taxon>Eukaryota</taxon>
        <taxon>Metazoa</taxon>
        <taxon>Ecdysozoa</taxon>
        <taxon>Arthropoda</taxon>
        <taxon>Chelicerata</taxon>
        <taxon>Arachnida</taxon>
        <taxon>Araneae</taxon>
        <taxon>Araneomorphae</taxon>
        <taxon>Entelegynae</taxon>
        <taxon>Araneoidea</taxon>
        <taxon>Araneidae</taxon>
        <taxon>Larinioides</taxon>
    </lineage>
</organism>
<keyword evidence="2" id="KW-1185">Reference proteome</keyword>
<reference evidence="1 2" key="1">
    <citation type="submission" date="2024-04" db="EMBL/GenBank/DDBJ databases">
        <authorList>
            <person name="Rising A."/>
            <person name="Reimegard J."/>
            <person name="Sonavane S."/>
            <person name="Akerstrom W."/>
            <person name="Nylinder S."/>
            <person name="Hedman E."/>
            <person name="Kallberg Y."/>
        </authorList>
    </citation>
    <scope>NUCLEOTIDE SEQUENCE [LARGE SCALE GENOMIC DNA]</scope>
</reference>
<dbReference type="Proteomes" id="UP001497382">
    <property type="component" value="Unassembled WGS sequence"/>
</dbReference>
<sequence>MKLIHTARFIQDALKDTFAPIIEGMNFANNFGHHHQLHEAVTKKLSGFFVCVRKPIVLLTYPASIKMNF</sequence>
<proteinExistence type="predicted"/>
<comment type="caution">
    <text evidence="1">The sequence shown here is derived from an EMBL/GenBank/DDBJ whole genome shotgun (WGS) entry which is preliminary data.</text>
</comment>
<protein>
    <submittedName>
        <fullName evidence="1">Uncharacterized protein</fullName>
    </submittedName>
</protein>
<evidence type="ECO:0000313" key="1">
    <source>
        <dbReference type="EMBL" id="CAL1299144.1"/>
    </source>
</evidence>